<dbReference type="KEGG" id="tva:5469091"/>
<feature type="compositionally biased region" description="Acidic residues" evidence="1">
    <location>
        <begin position="462"/>
        <end position="473"/>
    </location>
</feature>
<sequence length="473" mass="54574">MDSREKISVESIKSQFNDDPSEQNVEGLYKCEVAQENDYKLKEQWENASKVNEPFPEYVDGYDEDFYHDDADEVALDQMSQLYREEEKMNRADRREELMKYYEQFKEDHKAAFPQLYQKVTKPKASPSKAKSASRPAPKKTFSPSESDSSSEPISELDSNDADDLIMNYSSDDLDRDGIDSESSSDAEEKKPSKAASTEKPKQSTHISYNELLNATISRTKLNHILSDFKTYLKQKVVIFIHFKDGDHNSIGYLKHTFNCHEADVECYDIVSDIQIHIAPENVLDEQIPRSLFEKIHYDLSQLSDDIKRGIKLLKNNIEIKSKDSKDDAFSELEKLYNMVMNGQLHNISGYKFQLQEEIKKIQEEIGENELGDDSHDEASDELHTRIEKMNVWLANVEEKLRKQPDPKAIVDHPVVIPKDKMSAFEKLLTQQKKPNPKKVDTVVDQQSQEKNYKENLNRLFDDDDDDASGSSD</sequence>
<evidence type="ECO:0000256" key="1">
    <source>
        <dbReference type="SAM" id="MobiDB-lite"/>
    </source>
</evidence>
<proteinExistence type="predicted"/>
<feature type="region of interest" description="Disordered" evidence="1">
    <location>
        <begin position="1"/>
        <end position="23"/>
    </location>
</feature>
<organism evidence="2 3">
    <name type="scientific">Trichomonas vaginalis (strain ATCC PRA-98 / G3)</name>
    <dbReference type="NCBI Taxonomy" id="412133"/>
    <lineage>
        <taxon>Eukaryota</taxon>
        <taxon>Metamonada</taxon>
        <taxon>Parabasalia</taxon>
        <taxon>Trichomonadida</taxon>
        <taxon>Trichomonadidae</taxon>
        <taxon>Trichomonas</taxon>
    </lineage>
</organism>
<feature type="region of interest" description="Disordered" evidence="1">
    <location>
        <begin position="114"/>
        <end position="205"/>
    </location>
</feature>
<feature type="region of interest" description="Disordered" evidence="1">
    <location>
        <begin position="429"/>
        <end position="473"/>
    </location>
</feature>
<reference evidence="2" key="1">
    <citation type="submission" date="2006-10" db="EMBL/GenBank/DDBJ databases">
        <authorList>
            <person name="Amadeo P."/>
            <person name="Zhao Q."/>
            <person name="Wortman J."/>
            <person name="Fraser-Liggett C."/>
            <person name="Carlton J."/>
        </authorList>
    </citation>
    <scope>NUCLEOTIDE SEQUENCE</scope>
    <source>
        <strain evidence="2">G3</strain>
    </source>
</reference>
<dbReference type="RefSeq" id="XP_001584513.1">
    <property type="nucleotide sequence ID" value="XM_001584463.1"/>
</dbReference>
<feature type="compositionally biased region" description="Polar residues" evidence="1">
    <location>
        <begin position="11"/>
        <end position="23"/>
    </location>
</feature>
<feature type="compositionally biased region" description="Low complexity" evidence="1">
    <location>
        <begin position="123"/>
        <end position="157"/>
    </location>
</feature>
<dbReference type="VEuPathDB" id="TrichDB:TVAG_071910"/>
<dbReference type="AlphaFoldDB" id="A2D894"/>
<reference evidence="2" key="2">
    <citation type="journal article" date="2007" name="Science">
        <title>Draft genome sequence of the sexually transmitted pathogen Trichomonas vaginalis.</title>
        <authorList>
            <person name="Carlton J.M."/>
            <person name="Hirt R.P."/>
            <person name="Silva J.C."/>
            <person name="Delcher A.L."/>
            <person name="Schatz M."/>
            <person name="Zhao Q."/>
            <person name="Wortman J.R."/>
            <person name="Bidwell S.L."/>
            <person name="Alsmark U.C.M."/>
            <person name="Besteiro S."/>
            <person name="Sicheritz-Ponten T."/>
            <person name="Noel C.J."/>
            <person name="Dacks J.B."/>
            <person name="Foster P.G."/>
            <person name="Simillion C."/>
            <person name="Van de Peer Y."/>
            <person name="Miranda-Saavedra D."/>
            <person name="Barton G.J."/>
            <person name="Westrop G.D."/>
            <person name="Mueller S."/>
            <person name="Dessi D."/>
            <person name="Fiori P.L."/>
            <person name="Ren Q."/>
            <person name="Paulsen I."/>
            <person name="Zhang H."/>
            <person name="Bastida-Corcuera F.D."/>
            <person name="Simoes-Barbosa A."/>
            <person name="Brown M.T."/>
            <person name="Hayes R.D."/>
            <person name="Mukherjee M."/>
            <person name="Okumura C.Y."/>
            <person name="Schneider R."/>
            <person name="Smith A.J."/>
            <person name="Vanacova S."/>
            <person name="Villalvazo M."/>
            <person name="Haas B.J."/>
            <person name="Pertea M."/>
            <person name="Feldblyum T.V."/>
            <person name="Utterback T.R."/>
            <person name="Shu C.L."/>
            <person name="Osoegawa K."/>
            <person name="de Jong P.J."/>
            <person name="Hrdy I."/>
            <person name="Horvathova L."/>
            <person name="Zubacova Z."/>
            <person name="Dolezal P."/>
            <person name="Malik S.B."/>
            <person name="Logsdon J.M. Jr."/>
            <person name="Henze K."/>
            <person name="Gupta A."/>
            <person name="Wang C.C."/>
            <person name="Dunne R.L."/>
            <person name="Upcroft J.A."/>
            <person name="Upcroft P."/>
            <person name="White O."/>
            <person name="Salzberg S.L."/>
            <person name="Tang P."/>
            <person name="Chiu C.-H."/>
            <person name="Lee Y.-S."/>
            <person name="Embley T.M."/>
            <person name="Coombs G.H."/>
            <person name="Mottram J.C."/>
            <person name="Tachezy J."/>
            <person name="Fraser-Liggett C.M."/>
            <person name="Johnson P.J."/>
        </authorList>
    </citation>
    <scope>NUCLEOTIDE SEQUENCE [LARGE SCALE GENOMIC DNA]</scope>
    <source>
        <strain evidence="2">G3</strain>
    </source>
</reference>
<dbReference type="InParanoid" id="A2D894"/>
<dbReference type="EMBL" id="DS113178">
    <property type="protein sequence ID" value="EAY23527.1"/>
    <property type="molecule type" value="Genomic_DNA"/>
</dbReference>
<dbReference type="SMR" id="A2D894"/>
<protein>
    <submittedName>
        <fullName evidence="2">Uncharacterized protein</fullName>
    </submittedName>
</protein>
<evidence type="ECO:0000313" key="2">
    <source>
        <dbReference type="EMBL" id="EAY23527.1"/>
    </source>
</evidence>
<dbReference type="VEuPathDB" id="TrichDB:TVAGG3_1047050"/>
<dbReference type="Proteomes" id="UP000001542">
    <property type="component" value="Unassembled WGS sequence"/>
</dbReference>
<feature type="compositionally biased region" description="Basic and acidic residues" evidence="1">
    <location>
        <begin position="187"/>
        <end position="202"/>
    </location>
</feature>
<accession>A2D894</accession>
<evidence type="ECO:0000313" key="3">
    <source>
        <dbReference type="Proteomes" id="UP000001542"/>
    </source>
</evidence>
<gene>
    <name evidence="2" type="ORF">TVAG_071910</name>
</gene>
<keyword evidence="3" id="KW-1185">Reference proteome</keyword>
<name>A2D894_TRIV3</name>
<feature type="compositionally biased region" description="Basic and acidic residues" evidence="1">
    <location>
        <begin position="451"/>
        <end position="461"/>
    </location>
</feature>